<evidence type="ECO:0000259" key="2">
    <source>
        <dbReference type="Pfam" id="PF13349"/>
    </source>
</evidence>
<protein>
    <recommendedName>
        <fullName evidence="2">DUF4097 domain-containing protein</fullName>
    </recommendedName>
</protein>
<organism evidence="3 4">
    <name type="scientific">Algoriphagus confluentis</name>
    <dbReference type="NCBI Taxonomy" id="1697556"/>
    <lineage>
        <taxon>Bacteria</taxon>
        <taxon>Pseudomonadati</taxon>
        <taxon>Bacteroidota</taxon>
        <taxon>Cytophagia</taxon>
        <taxon>Cytophagales</taxon>
        <taxon>Cyclobacteriaceae</taxon>
        <taxon>Algoriphagus</taxon>
    </lineage>
</organism>
<accession>A0ABQ6PRR1</accession>
<evidence type="ECO:0000313" key="4">
    <source>
        <dbReference type="Proteomes" id="UP001338309"/>
    </source>
</evidence>
<feature type="domain" description="DUF4097" evidence="2">
    <location>
        <begin position="78"/>
        <end position="261"/>
    </location>
</feature>
<evidence type="ECO:0000256" key="1">
    <source>
        <dbReference type="SAM" id="SignalP"/>
    </source>
</evidence>
<gene>
    <name evidence="3" type="ORF">Aconfl_25010</name>
</gene>
<sequence length="313" mass="33377">MKTQVKTLAAWALTAASLFLLTSCFEDMDVVQQVDEEFVGIQVIEIESGFLEVNYQGIEGMQEVKLIGQLESSRGERFKIDYTTDGDRLWIELDQKSGFGTGRNRGYLYLTGPKNMKLQIKGGSGEIKVLGIDHPVLEVSVGSGKIDLADILSSEIHTEVGSGSFSANSIVGNIQGSAGSGELKIQNMEGNVELVASSGKIDLSNIEGSVNAEMSSGRVQMDGVQELQTIQISSGTVDAQRVGLGPKTYLSGSSGNFRIQTFSDLNAFNFDLKAGSGKVEVGDRGSSGSLLIDHGSPYTVFGKVSSGKIEIKN</sequence>
<feature type="signal peptide" evidence="1">
    <location>
        <begin position="1"/>
        <end position="28"/>
    </location>
</feature>
<evidence type="ECO:0000313" key="3">
    <source>
        <dbReference type="EMBL" id="GMQ29858.1"/>
    </source>
</evidence>
<proteinExistence type="predicted"/>
<dbReference type="PANTHER" id="PTHR34094">
    <property type="match status" value="1"/>
</dbReference>
<dbReference type="RefSeq" id="WP_338224572.1">
    <property type="nucleotide sequence ID" value="NZ_BTPD01000007.1"/>
</dbReference>
<keyword evidence="1" id="KW-0732">Signal</keyword>
<dbReference type="EMBL" id="BTPD01000007">
    <property type="protein sequence ID" value="GMQ29858.1"/>
    <property type="molecule type" value="Genomic_DNA"/>
</dbReference>
<feature type="chain" id="PRO_5046103900" description="DUF4097 domain-containing protein" evidence="1">
    <location>
        <begin position="29"/>
        <end position="313"/>
    </location>
</feature>
<dbReference type="InterPro" id="IPR025164">
    <property type="entry name" value="Toastrack_DUF4097"/>
</dbReference>
<name>A0ABQ6PRR1_9BACT</name>
<reference evidence="3 4" key="1">
    <citation type="submission" date="2023-08" db="EMBL/GenBank/DDBJ databases">
        <title>Draft genome sequence of Algoriphagus confluentis.</title>
        <authorList>
            <person name="Takatani N."/>
            <person name="Hosokawa M."/>
            <person name="Sawabe T."/>
        </authorList>
    </citation>
    <scope>NUCLEOTIDE SEQUENCE [LARGE SCALE GENOMIC DNA]</scope>
    <source>
        <strain evidence="3 4">NBRC 111222</strain>
    </source>
</reference>
<dbReference type="Proteomes" id="UP001338309">
    <property type="component" value="Unassembled WGS sequence"/>
</dbReference>
<comment type="caution">
    <text evidence="3">The sequence shown here is derived from an EMBL/GenBank/DDBJ whole genome shotgun (WGS) entry which is preliminary data.</text>
</comment>
<keyword evidence="4" id="KW-1185">Reference proteome</keyword>
<dbReference type="PROSITE" id="PS51257">
    <property type="entry name" value="PROKAR_LIPOPROTEIN"/>
    <property type="match status" value="1"/>
</dbReference>
<dbReference type="Pfam" id="PF13349">
    <property type="entry name" value="DUF4097"/>
    <property type="match status" value="1"/>
</dbReference>
<dbReference type="PANTHER" id="PTHR34094:SF1">
    <property type="entry name" value="PROTEIN FAM185A"/>
    <property type="match status" value="1"/>
</dbReference>